<dbReference type="OrthoDB" id="37659at2759"/>
<evidence type="ECO:0000256" key="1">
    <source>
        <dbReference type="ARBA" id="ARBA00006484"/>
    </source>
</evidence>
<dbReference type="PANTHER" id="PTHR44229">
    <property type="entry name" value="15-HYDROXYPROSTAGLANDIN DEHYDROGENASE [NAD(+)]"/>
    <property type="match status" value="1"/>
</dbReference>
<gene>
    <name evidence="3" type="ORF">SEPMUDRAFT_48726</name>
</gene>
<dbReference type="HOGENOM" id="CLU_010194_13_1_1"/>
<dbReference type="GO" id="GO:0016616">
    <property type="term" value="F:oxidoreductase activity, acting on the CH-OH group of donors, NAD or NADP as acceptor"/>
    <property type="evidence" value="ECO:0007669"/>
    <property type="project" value="TreeGrafter"/>
</dbReference>
<keyword evidence="2" id="KW-0560">Oxidoreductase</keyword>
<dbReference type="eggNOG" id="KOG4169">
    <property type="taxonomic scope" value="Eukaryota"/>
</dbReference>
<evidence type="ECO:0000313" key="4">
    <source>
        <dbReference type="Proteomes" id="UP000016931"/>
    </source>
</evidence>
<dbReference type="RefSeq" id="XP_016758496.1">
    <property type="nucleotide sequence ID" value="XM_016909080.1"/>
</dbReference>
<dbReference type="InterPro" id="IPR036291">
    <property type="entry name" value="NAD(P)-bd_dom_sf"/>
</dbReference>
<name>N1QDW4_SPHMS</name>
<dbReference type="EMBL" id="KB456267">
    <property type="protein sequence ID" value="EMF10375.1"/>
    <property type="molecule type" value="Genomic_DNA"/>
</dbReference>
<evidence type="ECO:0000256" key="2">
    <source>
        <dbReference type="ARBA" id="ARBA00023002"/>
    </source>
</evidence>
<accession>N1QDW4</accession>
<dbReference type="GeneID" id="27906217"/>
<organism evidence="3 4">
    <name type="scientific">Sphaerulina musiva (strain SO2202)</name>
    <name type="common">Poplar stem canker fungus</name>
    <name type="synonym">Septoria musiva</name>
    <dbReference type="NCBI Taxonomy" id="692275"/>
    <lineage>
        <taxon>Eukaryota</taxon>
        <taxon>Fungi</taxon>
        <taxon>Dikarya</taxon>
        <taxon>Ascomycota</taxon>
        <taxon>Pezizomycotina</taxon>
        <taxon>Dothideomycetes</taxon>
        <taxon>Dothideomycetidae</taxon>
        <taxon>Mycosphaerellales</taxon>
        <taxon>Mycosphaerellaceae</taxon>
        <taxon>Sphaerulina</taxon>
    </lineage>
</organism>
<keyword evidence="4" id="KW-1185">Reference proteome</keyword>
<dbReference type="AlphaFoldDB" id="N1QDW4"/>
<dbReference type="Gene3D" id="3.40.50.720">
    <property type="entry name" value="NAD(P)-binding Rossmann-like Domain"/>
    <property type="match status" value="1"/>
</dbReference>
<dbReference type="SUPFAM" id="SSF51735">
    <property type="entry name" value="NAD(P)-binding Rossmann-fold domains"/>
    <property type="match status" value="1"/>
</dbReference>
<dbReference type="GO" id="GO:0005737">
    <property type="term" value="C:cytoplasm"/>
    <property type="evidence" value="ECO:0007669"/>
    <property type="project" value="TreeGrafter"/>
</dbReference>
<dbReference type="STRING" id="692275.N1QDW4"/>
<dbReference type="PRINTS" id="PR00081">
    <property type="entry name" value="GDHRDH"/>
</dbReference>
<dbReference type="InterPro" id="IPR002347">
    <property type="entry name" value="SDR_fam"/>
</dbReference>
<sequence>MTTYSIDPAELKALHGKTILITGAATGIGEAAFKLAIENGANIVVGDWNEEGASKLVEPYEGRAIFKKCDVSKWDDVLELFQEAFLRFGTIHSVLSNAGINGNESLLDEDIDEQSGKLLPPNLKSLDVNLLGQLYVTRCAIHYFKKWPETPCQLVMTASAGSFFPAPPLHVYCVAKAGVVSLMRSLYYETEKMQNLTVNTIAPWMTVTPMIKAIPGWEQRWKLPLNTPADVGLSLLLPVVRPSVNGKCFFIAGGKFIELEDTLHETEPQWMGEELCSLVRKGQDILLDRKD</sequence>
<comment type="similarity">
    <text evidence="1">Belongs to the short-chain dehydrogenases/reductases (SDR) family.</text>
</comment>
<evidence type="ECO:0000313" key="3">
    <source>
        <dbReference type="EMBL" id="EMF10375.1"/>
    </source>
</evidence>
<reference evidence="3 4" key="1">
    <citation type="journal article" date="2012" name="PLoS Pathog.">
        <title>Diverse lifestyles and strategies of plant pathogenesis encoded in the genomes of eighteen Dothideomycetes fungi.</title>
        <authorList>
            <person name="Ohm R.A."/>
            <person name="Feau N."/>
            <person name="Henrissat B."/>
            <person name="Schoch C.L."/>
            <person name="Horwitz B.A."/>
            <person name="Barry K.W."/>
            <person name="Condon B.J."/>
            <person name="Copeland A.C."/>
            <person name="Dhillon B."/>
            <person name="Glaser F."/>
            <person name="Hesse C.N."/>
            <person name="Kosti I."/>
            <person name="LaButti K."/>
            <person name="Lindquist E.A."/>
            <person name="Lucas S."/>
            <person name="Salamov A.A."/>
            <person name="Bradshaw R.E."/>
            <person name="Ciuffetti L."/>
            <person name="Hamelin R.C."/>
            <person name="Kema G.H.J."/>
            <person name="Lawrence C."/>
            <person name="Scott J.A."/>
            <person name="Spatafora J.W."/>
            <person name="Turgeon B.G."/>
            <person name="de Wit P.J.G.M."/>
            <person name="Zhong S."/>
            <person name="Goodwin S.B."/>
            <person name="Grigoriev I.V."/>
        </authorList>
    </citation>
    <scope>NUCLEOTIDE SEQUENCE [LARGE SCALE GENOMIC DNA]</scope>
    <source>
        <strain evidence="3 4">SO2202</strain>
    </source>
</reference>
<protein>
    <submittedName>
        <fullName evidence="3">NAD(P)-binding protein</fullName>
    </submittedName>
</protein>
<dbReference type="Pfam" id="PF00106">
    <property type="entry name" value="adh_short"/>
    <property type="match status" value="1"/>
</dbReference>
<dbReference type="PANTHER" id="PTHR44229:SF4">
    <property type="entry name" value="15-HYDROXYPROSTAGLANDIN DEHYDROGENASE [NAD(+)]"/>
    <property type="match status" value="1"/>
</dbReference>
<dbReference type="OMA" id="ATINCIC"/>
<dbReference type="Proteomes" id="UP000016931">
    <property type="component" value="Unassembled WGS sequence"/>
</dbReference>
<proteinExistence type="inferred from homology"/>